<dbReference type="Pfam" id="PF01590">
    <property type="entry name" value="GAF"/>
    <property type="match status" value="1"/>
</dbReference>
<dbReference type="InterPro" id="IPR004358">
    <property type="entry name" value="Sig_transdc_His_kin-like_C"/>
</dbReference>
<dbReference type="InterPro" id="IPR003594">
    <property type="entry name" value="HATPase_dom"/>
</dbReference>
<dbReference type="Pfam" id="PF02518">
    <property type="entry name" value="HATPase_c"/>
    <property type="match status" value="1"/>
</dbReference>
<accession>A0A5D9CB88</accession>
<dbReference type="PANTHER" id="PTHR43102">
    <property type="entry name" value="SLR1143 PROTEIN"/>
    <property type="match status" value="1"/>
</dbReference>
<evidence type="ECO:0000313" key="5">
    <source>
        <dbReference type="Proteomes" id="UP000322077"/>
    </source>
</evidence>
<gene>
    <name evidence="4" type="ORF">FYJ91_02275</name>
</gene>
<dbReference type="InterPro" id="IPR036890">
    <property type="entry name" value="HATPase_C_sf"/>
</dbReference>
<dbReference type="GO" id="GO:0004673">
    <property type="term" value="F:protein histidine kinase activity"/>
    <property type="evidence" value="ECO:0007669"/>
    <property type="project" value="UniProtKB-EC"/>
</dbReference>
<dbReference type="InterPro" id="IPR005467">
    <property type="entry name" value="His_kinase_dom"/>
</dbReference>
<dbReference type="AlphaFoldDB" id="A0A5D9CB88"/>
<sequence length="375" mass="41000">MPDPSILPVDEERRIAALYRYAVLDTPRDGTFDRITQIAARIFDVPIAIVSLVDQDRIWFKSYHGVDVPQIGRDPGLCASAILGREAWIVTEANVDPRTLTNPLVAGAFGLRFYAGVPLRTHDGFNLGTLCVIDREPREVTPAEIAQLEDLAGVVMEHMELRLATRRTTERMAVIQREVDHRLVSNLNTLSLMLMMQQDMVVDLLARHQLRDAASRISAIADLHRAFLTTGWGGPDNPAPERVAGLTYLRRLCAKLAEMLDGRIEVGGTEIILHPLQVQSIGLIVHELAMNALKHGARRVAITLSAAGRGRHELIVADDGPGLPPGFDPQDDHAGIGMSIVTAMSEQLEGELAFGPSDKGGARFAISFPATLSVR</sequence>
<dbReference type="SUPFAM" id="SSF55874">
    <property type="entry name" value="ATPase domain of HSP90 chaperone/DNA topoisomerase II/histidine kinase"/>
    <property type="match status" value="1"/>
</dbReference>
<comment type="caution">
    <text evidence="4">The sequence shown here is derived from an EMBL/GenBank/DDBJ whole genome shotgun (WGS) entry which is preliminary data.</text>
</comment>
<proteinExistence type="predicted"/>
<keyword evidence="5" id="KW-1185">Reference proteome</keyword>
<dbReference type="InterPro" id="IPR003018">
    <property type="entry name" value="GAF"/>
</dbReference>
<dbReference type="Pfam" id="PF07568">
    <property type="entry name" value="HisKA_2"/>
    <property type="match status" value="1"/>
</dbReference>
<feature type="domain" description="Histidine kinase" evidence="3">
    <location>
        <begin position="284"/>
        <end position="372"/>
    </location>
</feature>
<evidence type="ECO:0000256" key="1">
    <source>
        <dbReference type="ARBA" id="ARBA00000085"/>
    </source>
</evidence>
<evidence type="ECO:0000259" key="3">
    <source>
        <dbReference type="PROSITE" id="PS50109"/>
    </source>
</evidence>
<dbReference type="Proteomes" id="UP000322077">
    <property type="component" value="Unassembled WGS sequence"/>
</dbReference>
<dbReference type="SMART" id="SM00387">
    <property type="entry name" value="HATPase_c"/>
    <property type="match status" value="1"/>
</dbReference>
<dbReference type="SMART" id="SM00065">
    <property type="entry name" value="GAF"/>
    <property type="match status" value="1"/>
</dbReference>
<dbReference type="Gene3D" id="3.30.565.10">
    <property type="entry name" value="Histidine kinase-like ATPase, C-terminal domain"/>
    <property type="match status" value="1"/>
</dbReference>
<evidence type="ECO:0000256" key="2">
    <source>
        <dbReference type="ARBA" id="ARBA00012438"/>
    </source>
</evidence>
<organism evidence="4 5">
    <name type="scientific">Sphingomonas montanisoli</name>
    <dbReference type="NCBI Taxonomy" id="2606412"/>
    <lineage>
        <taxon>Bacteria</taxon>
        <taxon>Pseudomonadati</taxon>
        <taxon>Pseudomonadota</taxon>
        <taxon>Alphaproteobacteria</taxon>
        <taxon>Sphingomonadales</taxon>
        <taxon>Sphingomonadaceae</taxon>
        <taxon>Sphingomonas</taxon>
    </lineage>
</organism>
<dbReference type="PRINTS" id="PR00344">
    <property type="entry name" value="BCTRLSENSOR"/>
</dbReference>
<protein>
    <recommendedName>
        <fullName evidence="2">histidine kinase</fullName>
        <ecNumber evidence="2">2.7.13.3</ecNumber>
    </recommendedName>
</protein>
<name>A0A5D9CB88_9SPHN</name>
<evidence type="ECO:0000313" key="4">
    <source>
        <dbReference type="EMBL" id="TZG28989.1"/>
    </source>
</evidence>
<dbReference type="InterPro" id="IPR029016">
    <property type="entry name" value="GAF-like_dom_sf"/>
</dbReference>
<dbReference type="PANTHER" id="PTHR43102:SF2">
    <property type="entry name" value="GAF DOMAIN-CONTAINING PROTEIN"/>
    <property type="match status" value="1"/>
</dbReference>
<dbReference type="SUPFAM" id="SSF55781">
    <property type="entry name" value="GAF domain-like"/>
    <property type="match status" value="1"/>
</dbReference>
<comment type="catalytic activity">
    <reaction evidence="1">
        <text>ATP + protein L-histidine = ADP + protein N-phospho-L-histidine.</text>
        <dbReference type="EC" id="2.7.13.3"/>
    </reaction>
</comment>
<dbReference type="EMBL" id="VTOU01000001">
    <property type="protein sequence ID" value="TZG28989.1"/>
    <property type="molecule type" value="Genomic_DNA"/>
</dbReference>
<dbReference type="EC" id="2.7.13.3" evidence="2"/>
<dbReference type="Gene3D" id="3.30.450.40">
    <property type="match status" value="1"/>
</dbReference>
<reference evidence="4 5" key="1">
    <citation type="submission" date="2019-08" db="EMBL/GenBank/DDBJ databases">
        <authorList>
            <person name="Wang G."/>
            <person name="Xu Z."/>
        </authorList>
    </citation>
    <scope>NUCLEOTIDE SEQUENCE [LARGE SCALE GENOMIC DNA]</scope>
    <source>
        <strain evidence="4 5">ZX</strain>
    </source>
</reference>
<dbReference type="InterPro" id="IPR011495">
    <property type="entry name" value="Sig_transdc_His_kin_sub2_dim/P"/>
</dbReference>
<dbReference type="PROSITE" id="PS50109">
    <property type="entry name" value="HIS_KIN"/>
    <property type="match status" value="1"/>
</dbReference>